<dbReference type="InterPro" id="IPR017871">
    <property type="entry name" value="ABC_transporter-like_CS"/>
</dbReference>
<keyword evidence="5" id="KW-1185">Reference proteome</keyword>
<reference evidence="4 5" key="1">
    <citation type="submission" date="2019-02" db="EMBL/GenBank/DDBJ databases">
        <title>Deep-cultivation of Planctomycetes and their phenomic and genomic characterization uncovers novel biology.</title>
        <authorList>
            <person name="Wiegand S."/>
            <person name="Jogler M."/>
            <person name="Boedeker C."/>
            <person name="Pinto D."/>
            <person name="Vollmers J."/>
            <person name="Rivas-Marin E."/>
            <person name="Kohn T."/>
            <person name="Peeters S.H."/>
            <person name="Heuer A."/>
            <person name="Rast P."/>
            <person name="Oberbeckmann S."/>
            <person name="Bunk B."/>
            <person name="Jeske O."/>
            <person name="Meyerdierks A."/>
            <person name="Storesund J.E."/>
            <person name="Kallscheuer N."/>
            <person name="Luecker S."/>
            <person name="Lage O.M."/>
            <person name="Pohl T."/>
            <person name="Merkel B.J."/>
            <person name="Hornburger P."/>
            <person name="Mueller R.-W."/>
            <person name="Bruemmer F."/>
            <person name="Labrenz M."/>
            <person name="Spormann A.M."/>
            <person name="Op Den Camp H."/>
            <person name="Overmann J."/>
            <person name="Amann R."/>
            <person name="Jetten M.S.M."/>
            <person name="Mascher T."/>
            <person name="Medema M.H."/>
            <person name="Devos D.P."/>
            <person name="Kaster A.-K."/>
            <person name="Ovreas L."/>
            <person name="Rohde M."/>
            <person name="Galperin M.Y."/>
            <person name="Jogler C."/>
        </authorList>
    </citation>
    <scope>NUCLEOTIDE SEQUENCE [LARGE SCALE GENOMIC DNA]</scope>
    <source>
        <strain evidence="4 5">Pla22</strain>
    </source>
</reference>
<dbReference type="RefSeq" id="WP_146514932.1">
    <property type="nucleotide sequence ID" value="NZ_SJPI01000001.1"/>
</dbReference>
<protein>
    <submittedName>
        <fullName evidence="4">Putative ABC transporter ATP-binding protein YbbL</fullName>
    </submittedName>
</protein>
<dbReference type="EMBL" id="SJPI01000001">
    <property type="protein sequence ID" value="TWT54979.1"/>
    <property type="molecule type" value="Genomic_DNA"/>
</dbReference>
<evidence type="ECO:0000313" key="5">
    <source>
        <dbReference type="Proteomes" id="UP000316598"/>
    </source>
</evidence>
<dbReference type="PROSITE" id="PS00211">
    <property type="entry name" value="ABC_TRANSPORTER_1"/>
    <property type="match status" value="1"/>
</dbReference>
<evidence type="ECO:0000256" key="1">
    <source>
        <dbReference type="ARBA" id="ARBA00022741"/>
    </source>
</evidence>
<dbReference type="OrthoDB" id="9785080at2"/>
<keyword evidence="2 4" id="KW-0067">ATP-binding</keyword>
<dbReference type="InterPro" id="IPR027417">
    <property type="entry name" value="P-loop_NTPase"/>
</dbReference>
<dbReference type="Gene3D" id="3.40.50.300">
    <property type="entry name" value="P-loop containing nucleotide triphosphate hydrolases"/>
    <property type="match status" value="1"/>
</dbReference>
<evidence type="ECO:0000259" key="3">
    <source>
        <dbReference type="PROSITE" id="PS50893"/>
    </source>
</evidence>
<dbReference type="AlphaFoldDB" id="A0A5C5WXI9"/>
<accession>A0A5C5WXI9</accession>
<organism evidence="4 5">
    <name type="scientific">Rubripirellula amarantea</name>
    <dbReference type="NCBI Taxonomy" id="2527999"/>
    <lineage>
        <taxon>Bacteria</taxon>
        <taxon>Pseudomonadati</taxon>
        <taxon>Planctomycetota</taxon>
        <taxon>Planctomycetia</taxon>
        <taxon>Pirellulales</taxon>
        <taxon>Pirellulaceae</taxon>
        <taxon>Rubripirellula</taxon>
    </lineage>
</organism>
<dbReference type="InterPro" id="IPR003439">
    <property type="entry name" value="ABC_transporter-like_ATP-bd"/>
</dbReference>
<evidence type="ECO:0000256" key="2">
    <source>
        <dbReference type="ARBA" id="ARBA00022840"/>
    </source>
</evidence>
<dbReference type="PROSITE" id="PS50893">
    <property type="entry name" value="ABC_TRANSPORTER_2"/>
    <property type="match status" value="1"/>
</dbReference>
<dbReference type="SUPFAM" id="SSF52540">
    <property type="entry name" value="P-loop containing nucleoside triphosphate hydrolases"/>
    <property type="match status" value="1"/>
</dbReference>
<dbReference type="GO" id="GO:0016887">
    <property type="term" value="F:ATP hydrolysis activity"/>
    <property type="evidence" value="ECO:0007669"/>
    <property type="project" value="InterPro"/>
</dbReference>
<evidence type="ECO:0000313" key="4">
    <source>
        <dbReference type="EMBL" id="TWT54979.1"/>
    </source>
</evidence>
<dbReference type="InterPro" id="IPR003593">
    <property type="entry name" value="AAA+_ATPase"/>
</dbReference>
<comment type="caution">
    <text evidence="4">The sequence shown here is derived from an EMBL/GenBank/DDBJ whole genome shotgun (WGS) entry which is preliminary data.</text>
</comment>
<feature type="domain" description="ABC transporter" evidence="3">
    <location>
        <begin position="2"/>
        <end position="217"/>
    </location>
</feature>
<sequence length="218" mass="23811">MLNLLNLSRRVGDKTLLDHVSLSIDAGDAIGLVGPSGSGKSTLMRAIAMLDPLNEGVIEFAGQPITGNTVPGYRLKVVYLGQRPTMLDANVEDNLRLPFSFAQVAKTGLSFDRDEAVSWLAKYGLPADVMRQNAMTLSGGQRQAIAMLRAILVDPSVILLDEPTASLDEDSIAKFEKLAKAWKDDKPARAWVWTSHDRDQVTRMTDRTISMNSGRIVS</sequence>
<dbReference type="Proteomes" id="UP000316598">
    <property type="component" value="Unassembled WGS sequence"/>
</dbReference>
<name>A0A5C5WXI9_9BACT</name>
<dbReference type="Pfam" id="PF00005">
    <property type="entry name" value="ABC_tran"/>
    <property type="match status" value="1"/>
</dbReference>
<dbReference type="GO" id="GO:0005524">
    <property type="term" value="F:ATP binding"/>
    <property type="evidence" value="ECO:0007669"/>
    <property type="project" value="UniProtKB-KW"/>
</dbReference>
<keyword evidence="1" id="KW-0547">Nucleotide-binding</keyword>
<dbReference type="PANTHER" id="PTHR43119">
    <property type="entry name" value="ABC TRANSPORT PROTEIN ATP-BINDING COMPONENT-RELATED"/>
    <property type="match status" value="1"/>
</dbReference>
<dbReference type="SMART" id="SM00382">
    <property type="entry name" value="AAA"/>
    <property type="match status" value="1"/>
</dbReference>
<gene>
    <name evidence="4" type="primary">ybbL</name>
    <name evidence="4" type="ORF">Pla22_26330</name>
</gene>
<proteinExistence type="predicted"/>
<dbReference type="PANTHER" id="PTHR43119:SF1">
    <property type="entry name" value="ABC TRANSPORTER DOMAIN-CONTAINING PROTEIN"/>
    <property type="match status" value="1"/>
</dbReference>